<dbReference type="Pfam" id="PF00892">
    <property type="entry name" value="EamA"/>
    <property type="match status" value="1"/>
</dbReference>
<evidence type="ECO:0000259" key="9">
    <source>
        <dbReference type="Pfam" id="PF00892"/>
    </source>
</evidence>
<feature type="transmembrane region" description="Helical" evidence="8">
    <location>
        <begin position="179"/>
        <end position="197"/>
    </location>
</feature>
<keyword evidence="4" id="KW-1003">Cell membrane</keyword>
<accession>A0ABW4XKE3</accession>
<feature type="transmembrane region" description="Helical" evidence="8">
    <location>
        <begin position="269"/>
        <end position="287"/>
    </location>
</feature>
<feature type="transmembrane region" description="Helical" evidence="8">
    <location>
        <begin position="104"/>
        <end position="121"/>
    </location>
</feature>
<feature type="transmembrane region" description="Helical" evidence="8">
    <location>
        <begin position="209"/>
        <end position="231"/>
    </location>
</feature>
<protein>
    <submittedName>
        <fullName evidence="10">EamA family transporter RarD</fullName>
    </submittedName>
</protein>
<dbReference type="NCBIfam" id="TIGR00688">
    <property type="entry name" value="rarD"/>
    <property type="match status" value="1"/>
</dbReference>
<evidence type="ECO:0000256" key="6">
    <source>
        <dbReference type="ARBA" id="ARBA00022989"/>
    </source>
</evidence>
<dbReference type="SUPFAM" id="SSF103481">
    <property type="entry name" value="Multidrug resistance efflux transporter EmrE"/>
    <property type="match status" value="2"/>
</dbReference>
<dbReference type="InterPro" id="IPR004626">
    <property type="entry name" value="RarD"/>
</dbReference>
<keyword evidence="11" id="KW-1185">Reference proteome</keyword>
<feature type="transmembrane region" description="Helical" evidence="8">
    <location>
        <begin position="151"/>
        <end position="167"/>
    </location>
</feature>
<evidence type="ECO:0000256" key="8">
    <source>
        <dbReference type="SAM" id="Phobius"/>
    </source>
</evidence>
<name>A0ABW4XKE3_9GAMM</name>
<evidence type="ECO:0000313" key="10">
    <source>
        <dbReference type="EMBL" id="MFD2096030.1"/>
    </source>
</evidence>
<comment type="caution">
    <text evidence="10">The sequence shown here is derived from an EMBL/GenBank/DDBJ whole genome shotgun (WGS) entry which is preliminary data.</text>
</comment>
<evidence type="ECO:0000256" key="1">
    <source>
        <dbReference type="ARBA" id="ARBA00004651"/>
    </source>
</evidence>
<gene>
    <name evidence="10" type="primary">rarD</name>
    <name evidence="10" type="ORF">ACFSJ3_08545</name>
</gene>
<keyword evidence="6 8" id="KW-1133">Transmembrane helix</keyword>
<comment type="subcellular location">
    <subcellularLocation>
        <location evidence="1">Cell membrane</location>
        <topology evidence="1">Multi-pass membrane protein</topology>
    </subcellularLocation>
</comment>
<evidence type="ECO:0000256" key="5">
    <source>
        <dbReference type="ARBA" id="ARBA00022692"/>
    </source>
</evidence>
<organism evidence="10 11">
    <name type="scientific">Corallincola platygyrae</name>
    <dbReference type="NCBI Taxonomy" id="1193278"/>
    <lineage>
        <taxon>Bacteria</taxon>
        <taxon>Pseudomonadati</taxon>
        <taxon>Pseudomonadota</taxon>
        <taxon>Gammaproteobacteria</taxon>
        <taxon>Alteromonadales</taxon>
        <taxon>Psychromonadaceae</taxon>
        <taxon>Corallincola</taxon>
    </lineage>
</organism>
<feature type="domain" description="EamA" evidence="9">
    <location>
        <begin position="9"/>
        <end position="142"/>
    </location>
</feature>
<dbReference type="InterPro" id="IPR000620">
    <property type="entry name" value="EamA_dom"/>
</dbReference>
<feature type="transmembrane region" description="Helical" evidence="8">
    <location>
        <begin position="39"/>
        <end position="60"/>
    </location>
</feature>
<evidence type="ECO:0000313" key="11">
    <source>
        <dbReference type="Proteomes" id="UP001597380"/>
    </source>
</evidence>
<dbReference type="InterPro" id="IPR037185">
    <property type="entry name" value="EmrE-like"/>
</dbReference>
<dbReference type="EMBL" id="JBHUHT010000011">
    <property type="protein sequence ID" value="MFD2096030.1"/>
    <property type="molecule type" value="Genomic_DNA"/>
</dbReference>
<reference evidence="11" key="1">
    <citation type="journal article" date="2019" name="Int. J. Syst. Evol. Microbiol.">
        <title>The Global Catalogue of Microorganisms (GCM) 10K type strain sequencing project: providing services to taxonomists for standard genome sequencing and annotation.</title>
        <authorList>
            <consortium name="The Broad Institute Genomics Platform"/>
            <consortium name="The Broad Institute Genome Sequencing Center for Infectious Disease"/>
            <person name="Wu L."/>
            <person name="Ma J."/>
        </authorList>
    </citation>
    <scope>NUCLEOTIDE SEQUENCE [LARGE SCALE GENOMIC DNA]</scope>
    <source>
        <strain evidence="11">CGMCC 1.10992</strain>
    </source>
</reference>
<evidence type="ECO:0000256" key="3">
    <source>
        <dbReference type="ARBA" id="ARBA00022448"/>
    </source>
</evidence>
<evidence type="ECO:0000256" key="4">
    <source>
        <dbReference type="ARBA" id="ARBA00022475"/>
    </source>
</evidence>
<proteinExistence type="inferred from homology"/>
<dbReference type="Proteomes" id="UP001597380">
    <property type="component" value="Unassembled WGS sequence"/>
</dbReference>
<evidence type="ECO:0000256" key="7">
    <source>
        <dbReference type="ARBA" id="ARBA00023136"/>
    </source>
</evidence>
<feature type="transmembrane region" description="Helical" evidence="8">
    <location>
        <begin position="9"/>
        <end position="27"/>
    </location>
</feature>
<dbReference type="RefSeq" id="WP_345340968.1">
    <property type="nucleotide sequence ID" value="NZ_BAABLI010000017.1"/>
</dbReference>
<keyword evidence="3" id="KW-0813">Transport</keyword>
<dbReference type="PANTHER" id="PTHR22911:SF137">
    <property type="entry name" value="SOLUTE CARRIER FAMILY 35 MEMBER G2-RELATED"/>
    <property type="match status" value="1"/>
</dbReference>
<keyword evidence="7 8" id="KW-0472">Membrane</keyword>
<sequence>MSQAIGRHGALFAIAAYLMWGFAPIYFKQLQAVGPIEVLVHRVVWSFLLLIVVILLAGRWHRVQQLFKQPKYLGLLTLSSMLIAGNWGLFIWAVANDLLLEASLGYYINPLFNVIVGMLFLGERLRKLQWGAVALATVGVLIPLIKLGTLPWVALTLASSFCLYGLIRKKIPVDALTGLLLETALLLPLALAYWWQLDSTTSDLMANGTTMNILLLSAGAVTTVPLLCFAAAAQRMPLSTLGFFQYIGPSCMFILAIAIYGETLQWDRLVTFGFIWAGLALFTFDGFRAKTRKVT</sequence>
<evidence type="ECO:0000256" key="2">
    <source>
        <dbReference type="ARBA" id="ARBA00007362"/>
    </source>
</evidence>
<keyword evidence="5 8" id="KW-0812">Transmembrane</keyword>
<feature type="transmembrane region" description="Helical" evidence="8">
    <location>
        <begin position="72"/>
        <end position="92"/>
    </location>
</feature>
<feature type="transmembrane region" description="Helical" evidence="8">
    <location>
        <begin position="243"/>
        <end position="263"/>
    </location>
</feature>
<dbReference type="PANTHER" id="PTHR22911">
    <property type="entry name" value="ACYL-MALONYL CONDENSING ENZYME-RELATED"/>
    <property type="match status" value="1"/>
</dbReference>
<comment type="similarity">
    <text evidence="2">Belongs to the EamA transporter family.</text>
</comment>
<feature type="transmembrane region" description="Helical" evidence="8">
    <location>
        <begin position="128"/>
        <end position="145"/>
    </location>
</feature>